<evidence type="ECO:0000256" key="5">
    <source>
        <dbReference type="SAM" id="MobiDB-lite"/>
    </source>
</evidence>
<feature type="compositionally biased region" description="Polar residues" evidence="5">
    <location>
        <begin position="323"/>
        <end position="335"/>
    </location>
</feature>
<dbReference type="InterPro" id="IPR050582">
    <property type="entry name" value="HAD-like_SerB"/>
</dbReference>
<dbReference type="PANTHER" id="PTHR43344:SF2">
    <property type="entry name" value="PHOSPHOSERINE PHOSPHATASE"/>
    <property type="match status" value="1"/>
</dbReference>
<dbReference type="Proteomes" id="UP001197214">
    <property type="component" value="Unassembled WGS sequence"/>
</dbReference>
<protein>
    <recommendedName>
        <fullName evidence="9">Haloacid dehalogenase-like hydrolase</fullName>
    </recommendedName>
</protein>
<feature type="chain" id="PRO_5047330765" description="Haloacid dehalogenase-like hydrolase" evidence="6">
    <location>
        <begin position="24"/>
        <end position="349"/>
    </location>
</feature>
<comment type="caution">
    <text evidence="7">The sequence shown here is derived from an EMBL/GenBank/DDBJ whole genome shotgun (WGS) entry which is preliminary data.</text>
</comment>
<dbReference type="RefSeq" id="WP_219238744.1">
    <property type="nucleotide sequence ID" value="NZ_JAHWZX010000011.1"/>
</dbReference>
<proteinExistence type="predicted"/>
<evidence type="ECO:0000256" key="4">
    <source>
        <dbReference type="ARBA" id="ARBA00022842"/>
    </source>
</evidence>
<evidence type="ECO:0008006" key="9">
    <source>
        <dbReference type="Google" id="ProtNLM"/>
    </source>
</evidence>
<feature type="compositionally biased region" description="Basic and acidic residues" evidence="5">
    <location>
        <begin position="313"/>
        <end position="322"/>
    </location>
</feature>
<name>A0ABS6XP13_9SPHN</name>
<feature type="region of interest" description="Disordered" evidence="5">
    <location>
        <begin position="313"/>
        <end position="349"/>
    </location>
</feature>
<keyword evidence="2" id="KW-0479">Metal-binding</keyword>
<evidence type="ECO:0000313" key="8">
    <source>
        <dbReference type="Proteomes" id="UP001197214"/>
    </source>
</evidence>
<reference evidence="7 8" key="1">
    <citation type="submission" date="2021-07" db="EMBL/GenBank/DDBJ databases">
        <title>Stakelama flava sp. nov., a novel endophytic bacterium isolated from branch of Kandelia candel.</title>
        <authorList>
            <person name="Tuo L."/>
        </authorList>
    </citation>
    <scope>NUCLEOTIDE SEQUENCE [LARGE SCALE GENOMIC DNA]</scope>
    <source>
        <strain evidence="7 8">CBK3Z-3</strain>
    </source>
</reference>
<evidence type="ECO:0000256" key="2">
    <source>
        <dbReference type="ARBA" id="ARBA00022723"/>
    </source>
</evidence>
<dbReference type="PANTHER" id="PTHR43344">
    <property type="entry name" value="PHOSPHOSERINE PHOSPHATASE"/>
    <property type="match status" value="1"/>
</dbReference>
<keyword evidence="3" id="KW-0378">Hydrolase</keyword>
<evidence type="ECO:0000256" key="3">
    <source>
        <dbReference type="ARBA" id="ARBA00022801"/>
    </source>
</evidence>
<gene>
    <name evidence="7" type="ORF">KY084_12165</name>
</gene>
<keyword evidence="4" id="KW-0460">Magnesium</keyword>
<keyword evidence="6" id="KW-0732">Signal</keyword>
<keyword evidence="1" id="KW-0028">Amino-acid biosynthesis</keyword>
<organism evidence="7 8">
    <name type="scientific">Stakelama flava</name>
    <dbReference type="NCBI Taxonomy" id="2860338"/>
    <lineage>
        <taxon>Bacteria</taxon>
        <taxon>Pseudomonadati</taxon>
        <taxon>Pseudomonadota</taxon>
        <taxon>Alphaproteobacteria</taxon>
        <taxon>Sphingomonadales</taxon>
        <taxon>Sphingomonadaceae</taxon>
        <taxon>Stakelama</taxon>
    </lineage>
</organism>
<sequence length="349" mass="38252">MIARMIGAAIAAVAGFSAMPAHAQLDQWPAEARAEIKRVVADAPAGSYAVFDADNTIWRHDLEEALLPFMEQRGELSTASLDASLRPVPVHKGESLYGYYVRLCEIDDKICYPWIAQVFAGRSLAALKRDVDALMASDKPIPVRYAAGGKAVEDSVSPPKIFAAQRQLIHMLQAKGVHVYVVTAAAEELVRMVVSDPKYGIGISPQDVIGVTMLLRDPDDGSVTTARRQIVNGHFLDTEYTAAHHARMILTPTLWSPLTWYEGKVAGIDAYIDPVRHPLLVAGDSRSDWAMLFQASGLRLWVNRKPDVTSELHAERQRRAEVQKSSGNGSATADANSGWIEVRQDALEQ</sequence>
<accession>A0ABS6XP13</accession>
<keyword evidence="8" id="KW-1185">Reference proteome</keyword>
<feature type="signal peptide" evidence="6">
    <location>
        <begin position="1"/>
        <end position="23"/>
    </location>
</feature>
<evidence type="ECO:0000313" key="7">
    <source>
        <dbReference type="EMBL" id="MBW4331624.1"/>
    </source>
</evidence>
<evidence type="ECO:0000256" key="6">
    <source>
        <dbReference type="SAM" id="SignalP"/>
    </source>
</evidence>
<evidence type="ECO:0000256" key="1">
    <source>
        <dbReference type="ARBA" id="ARBA00022605"/>
    </source>
</evidence>
<dbReference type="EMBL" id="JAHWZX010000011">
    <property type="protein sequence ID" value="MBW4331624.1"/>
    <property type="molecule type" value="Genomic_DNA"/>
</dbReference>